<evidence type="ECO:0000313" key="4">
    <source>
        <dbReference type="EMBL" id="GIQ82639.1"/>
    </source>
</evidence>
<keyword evidence="2" id="KW-0539">Nucleus</keyword>
<dbReference type="PANTHER" id="PTHR12612">
    <property type="entry name" value="NUCLEAR TRANSPORT FACTOR 2"/>
    <property type="match status" value="1"/>
</dbReference>
<accession>A0A9K3CW19</accession>
<dbReference type="GO" id="GO:0005737">
    <property type="term" value="C:cytoplasm"/>
    <property type="evidence" value="ECO:0007669"/>
    <property type="project" value="UniProtKB-SubCell"/>
</dbReference>
<name>A0A9K3CW19_9EUKA</name>
<keyword evidence="2" id="KW-0813">Transport</keyword>
<dbReference type="EMBL" id="BDIP01000764">
    <property type="protein sequence ID" value="GIQ82639.1"/>
    <property type="molecule type" value="Genomic_DNA"/>
</dbReference>
<feature type="domain" description="NTF2" evidence="3">
    <location>
        <begin position="9"/>
        <end position="126"/>
    </location>
</feature>
<evidence type="ECO:0000256" key="2">
    <source>
        <dbReference type="RuleBase" id="RU369002"/>
    </source>
</evidence>
<evidence type="ECO:0000256" key="1">
    <source>
        <dbReference type="ARBA" id="ARBA00022490"/>
    </source>
</evidence>
<dbReference type="Pfam" id="PF02136">
    <property type="entry name" value="NTF2"/>
    <property type="match status" value="1"/>
</dbReference>
<comment type="function">
    <text evidence="2">Has a role in nuclear-cytoplasmic transport of proteins and mRNAs.</text>
</comment>
<dbReference type="Gene3D" id="3.10.450.50">
    <property type="match status" value="1"/>
</dbReference>
<keyword evidence="2" id="KW-0653">Protein transport</keyword>
<dbReference type="FunFam" id="3.10.450.50:FF:000005">
    <property type="entry name" value="Nuclear transport factor 2"/>
    <property type="match status" value="1"/>
</dbReference>
<dbReference type="PROSITE" id="PS50177">
    <property type="entry name" value="NTF2_DOMAIN"/>
    <property type="match status" value="1"/>
</dbReference>
<dbReference type="Proteomes" id="UP000265618">
    <property type="component" value="Unassembled WGS sequence"/>
</dbReference>
<dbReference type="GO" id="GO:0051028">
    <property type="term" value="P:mRNA transport"/>
    <property type="evidence" value="ECO:0007669"/>
    <property type="project" value="UniProtKB-UniRule"/>
</dbReference>
<dbReference type="InterPro" id="IPR018222">
    <property type="entry name" value="Nuclear_transport_factor_2_euk"/>
</dbReference>
<dbReference type="GO" id="GO:0005635">
    <property type="term" value="C:nuclear envelope"/>
    <property type="evidence" value="ECO:0007669"/>
    <property type="project" value="UniProtKB-ARBA"/>
</dbReference>
<gene>
    <name evidence="4" type="ORF">KIPB_003808</name>
</gene>
<dbReference type="OrthoDB" id="6507044at2759"/>
<keyword evidence="1 2" id="KW-0963">Cytoplasm</keyword>
<proteinExistence type="predicted"/>
<evidence type="ECO:0000313" key="5">
    <source>
        <dbReference type="Proteomes" id="UP000265618"/>
    </source>
</evidence>
<sequence>MADNQFDQVAQGFVQYYYACFDDVQKRGELRNVYTEMSLLTFQGRRYQGVTNIMEKLGALGFQTVAHRVNSIEAQPTFNNSVLVQVAGEMVTDGETDKPVQFCETFTLTKVAGQESYFVLNDIFRILGF</sequence>
<protein>
    <recommendedName>
        <fullName evidence="2">Nuclear transport factor 2</fullName>
        <shortName evidence="2">NTF-2</shortName>
    </recommendedName>
</protein>
<dbReference type="SUPFAM" id="SSF54427">
    <property type="entry name" value="NTF2-like"/>
    <property type="match status" value="1"/>
</dbReference>
<dbReference type="AlphaFoldDB" id="A0A9K3CW19"/>
<dbReference type="InterPro" id="IPR002075">
    <property type="entry name" value="NTF2_dom"/>
</dbReference>
<dbReference type="GO" id="GO:0006606">
    <property type="term" value="P:protein import into nucleus"/>
    <property type="evidence" value="ECO:0007669"/>
    <property type="project" value="UniProtKB-ARBA"/>
</dbReference>
<organism evidence="4 5">
    <name type="scientific">Kipferlia bialata</name>
    <dbReference type="NCBI Taxonomy" id="797122"/>
    <lineage>
        <taxon>Eukaryota</taxon>
        <taxon>Metamonada</taxon>
        <taxon>Carpediemonas-like organisms</taxon>
        <taxon>Kipferlia</taxon>
    </lineage>
</organism>
<evidence type="ECO:0000259" key="3">
    <source>
        <dbReference type="PROSITE" id="PS50177"/>
    </source>
</evidence>
<keyword evidence="5" id="KW-1185">Reference proteome</keyword>
<dbReference type="CDD" id="cd00780">
    <property type="entry name" value="NTF2"/>
    <property type="match status" value="1"/>
</dbReference>
<comment type="caution">
    <text evidence="4">The sequence shown here is derived from an EMBL/GenBank/DDBJ whole genome shotgun (WGS) entry which is preliminary data.</text>
</comment>
<reference evidence="4 5" key="1">
    <citation type="journal article" date="2018" name="PLoS ONE">
        <title>The draft genome of Kipferlia bialata reveals reductive genome evolution in fornicate parasites.</title>
        <authorList>
            <person name="Tanifuji G."/>
            <person name="Takabayashi S."/>
            <person name="Kume K."/>
            <person name="Takagi M."/>
            <person name="Nakayama T."/>
            <person name="Kamikawa R."/>
            <person name="Inagaki Y."/>
            <person name="Hashimoto T."/>
        </authorList>
    </citation>
    <scope>NUCLEOTIDE SEQUENCE [LARGE SCALE GENOMIC DNA]</scope>
    <source>
        <strain evidence="4">NY0173</strain>
    </source>
</reference>
<comment type="subcellular location">
    <subcellularLocation>
        <location evidence="2">Cytoplasm</location>
    </subcellularLocation>
    <subcellularLocation>
        <location evidence="2">Nucleus</location>
    </subcellularLocation>
</comment>
<dbReference type="InterPro" id="IPR032710">
    <property type="entry name" value="NTF2-like_dom_sf"/>
</dbReference>
<dbReference type="InterPro" id="IPR045875">
    <property type="entry name" value="NTF2"/>
</dbReference>